<sequence length="139" mass="13417">MTEERRPTSTRRIGATARTALTGLSAGLVATVLLAVAASVVTLALAFGSRPPQASVAPVLSVGGVLVGVPASPAPAPGGSPTVTPSPAPLRPSAPSSVSAPGSVSIIAPQRPIVVLPPPAGDRETPDPSASSPTPGPDG</sequence>
<protein>
    <submittedName>
        <fullName evidence="3">Uncharacterized protein</fullName>
    </submittedName>
</protein>
<feature type="region of interest" description="Disordered" evidence="1">
    <location>
        <begin position="67"/>
        <end position="139"/>
    </location>
</feature>
<dbReference type="EMBL" id="JAEKNS010000148">
    <property type="protein sequence ID" value="MBJ7596138.1"/>
    <property type="molecule type" value="Genomic_DNA"/>
</dbReference>
<keyword evidence="2" id="KW-0812">Transmembrane</keyword>
<reference evidence="3 4" key="1">
    <citation type="submission" date="2020-10" db="EMBL/GenBank/DDBJ databases">
        <title>Ca. Dormibacterota MAGs.</title>
        <authorList>
            <person name="Montgomery K."/>
        </authorList>
    </citation>
    <scope>NUCLEOTIDE SEQUENCE [LARGE SCALE GENOMIC DNA]</scope>
    <source>
        <strain evidence="3">SC8812_S17_18</strain>
    </source>
</reference>
<accession>A0A934K5V2</accession>
<dbReference type="Proteomes" id="UP000606991">
    <property type="component" value="Unassembled WGS sequence"/>
</dbReference>
<name>A0A934K5V2_9BACT</name>
<keyword evidence="2" id="KW-0472">Membrane</keyword>
<feature type="compositionally biased region" description="Pro residues" evidence="1">
    <location>
        <begin position="72"/>
        <end position="92"/>
    </location>
</feature>
<dbReference type="AlphaFoldDB" id="A0A934K5V2"/>
<gene>
    <name evidence="3" type="ORF">JF886_15010</name>
</gene>
<comment type="caution">
    <text evidence="3">The sequence shown here is derived from an EMBL/GenBank/DDBJ whole genome shotgun (WGS) entry which is preliminary data.</text>
</comment>
<evidence type="ECO:0000313" key="3">
    <source>
        <dbReference type="EMBL" id="MBJ7596138.1"/>
    </source>
</evidence>
<proteinExistence type="predicted"/>
<keyword evidence="2" id="KW-1133">Transmembrane helix</keyword>
<evidence type="ECO:0000313" key="4">
    <source>
        <dbReference type="Proteomes" id="UP000606991"/>
    </source>
</evidence>
<dbReference type="RefSeq" id="WP_337313897.1">
    <property type="nucleotide sequence ID" value="NZ_JAEKNS010000148.1"/>
</dbReference>
<organism evidence="3 4">
    <name type="scientific">Candidatus Aeolococcus gillhamiae</name>
    <dbReference type="NCBI Taxonomy" id="3127015"/>
    <lineage>
        <taxon>Bacteria</taxon>
        <taxon>Bacillati</taxon>
        <taxon>Candidatus Dormiibacterota</taxon>
        <taxon>Candidatus Dormibacteria</taxon>
        <taxon>Candidatus Aeolococcales</taxon>
        <taxon>Candidatus Aeolococcaceae</taxon>
        <taxon>Candidatus Aeolococcus</taxon>
    </lineage>
</organism>
<feature type="compositionally biased region" description="Low complexity" evidence="1">
    <location>
        <begin position="93"/>
        <end position="105"/>
    </location>
</feature>
<evidence type="ECO:0000256" key="2">
    <source>
        <dbReference type="SAM" id="Phobius"/>
    </source>
</evidence>
<evidence type="ECO:0000256" key="1">
    <source>
        <dbReference type="SAM" id="MobiDB-lite"/>
    </source>
</evidence>
<feature type="transmembrane region" description="Helical" evidence="2">
    <location>
        <begin position="21"/>
        <end position="47"/>
    </location>
</feature>